<keyword evidence="1" id="KW-0472">Membrane</keyword>
<feature type="transmembrane region" description="Helical" evidence="1">
    <location>
        <begin position="235"/>
        <end position="255"/>
    </location>
</feature>
<proteinExistence type="predicted"/>
<dbReference type="PANTHER" id="PTHR30590">
    <property type="entry name" value="INNER MEMBRANE PROTEIN"/>
    <property type="match status" value="1"/>
</dbReference>
<feature type="transmembrane region" description="Helical" evidence="1">
    <location>
        <begin position="192"/>
        <end position="215"/>
    </location>
</feature>
<keyword evidence="1" id="KW-1133">Transmembrane helix</keyword>
<keyword evidence="4" id="KW-1185">Reference proteome</keyword>
<dbReference type="Proteomes" id="UP001501094">
    <property type="component" value="Unassembled WGS sequence"/>
</dbReference>
<keyword evidence="1" id="KW-0812">Transmembrane</keyword>
<feature type="transmembrane region" description="Helical" evidence="1">
    <location>
        <begin position="127"/>
        <end position="151"/>
    </location>
</feature>
<evidence type="ECO:0000313" key="4">
    <source>
        <dbReference type="Proteomes" id="UP001501094"/>
    </source>
</evidence>
<evidence type="ECO:0000256" key="1">
    <source>
        <dbReference type="SAM" id="Phobius"/>
    </source>
</evidence>
<reference evidence="4" key="1">
    <citation type="journal article" date="2019" name="Int. J. Syst. Evol. Microbiol.">
        <title>The Global Catalogue of Microorganisms (GCM) 10K type strain sequencing project: providing services to taxonomists for standard genome sequencing and annotation.</title>
        <authorList>
            <consortium name="The Broad Institute Genomics Platform"/>
            <consortium name="The Broad Institute Genome Sequencing Center for Infectious Disease"/>
            <person name="Wu L."/>
            <person name="Ma J."/>
        </authorList>
    </citation>
    <scope>NUCLEOTIDE SEQUENCE [LARGE SCALE GENOMIC DNA]</scope>
    <source>
        <strain evidence="4">JCM 14326</strain>
    </source>
</reference>
<dbReference type="PANTHER" id="PTHR30590:SF2">
    <property type="entry name" value="INNER MEMBRANE PROTEIN"/>
    <property type="match status" value="1"/>
</dbReference>
<feature type="transmembrane region" description="Helical" evidence="1">
    <location>
        <begin position="104"/>
        <end position="120"/>
    </location>
</feature>
<gene>
    <name evidence="3" type="ORF">GCM10009751_09070</name>
</gene>
<evidence type="ECO:0000313" key="3">
    <source>
        <dbReference type="EMBL" id="GAA1854452.1"/>
    </source>
</evidence>
<feature type="transmembrane region" description="Helical" evidence="1">
    <location>
        <begin position="330"/>
        <end position="348"/>
    </location>
</feature>
<comment type="caution">
    <text evidence="3">The sequence shown here is derived from an EMBL/GenBank/DDBJ whole genome shotgun (WGS) entry which is preliminary data.</text>
</comment>
<dbReference type="InterPro" id="IPR007349">
    <property type="entry name" value="DUF418"/>
</dbReference>
<feature type="domain" description="DUF418" evidence="2">
    <location>
        <begin position="216"/>
        <end position="397"/>
    </location>
</feature>
<evidence type="ECO:0000259" key="2">
    <source>
        <dbReference type="Pfam" id="PF04235"/>
    </source>
</evidence>
<feature type="transmembrane region" description="Helical" evidence="1">
    <location>
        <begin position="267"/>
        <end position="290"/>
    </location>
</feature>
<name>A0ABP4ZJ69_9MICO</name>
<sequence>MLLLIAVANTPFYLWGRSHTFAGGHPAEGSWLDMTIDFLVITVVDLRTYPMFAFLFGYGMWQIYSRQTAAGTPEAQAHGLLQLRNLWLLVLGFVHAALLWMGDVLGAYGIAGLIMVWLFLRRKDRTLIAWAWVLLGLLTLTAALAIVGGWFTAQAPPEIAAQIQADLAASSEDQSMTAGSYLASIPARLSTWVFVALGQGVAGLVVPLMILLAFWAGRRRILETPGEHLPLLRRVAAIGIPVAWAGALPQALMHVGAIDIPRHAEWMFMFTQITTGLFGGLGYVALFGLIGHAVARRRSGTPAPAAGPRTTLDVDGPVAGAIQAVGKRSLTCYLLQSVLCAPVLTAWGLGLGQHLTSSSMLLYAIAVWGLTLAFAVWQEKRGLRGPAEVLLRRLTYRRAAAA</sequence>
<dbReference type="InterPro" id="IPR052529">
    <property type="entry name" value="Bact_Transport_Assoc"/>
</dbReference>
<dbReference type="EMBL" id="BAAANL010000001">
    <property type="protein sequence ID" value="GAA1854452.1"/>
    <property type="molecule type" value="Genomic_DNA"/>
</dbReference>
<protein>
    <submittedName>
        <fullName evidence="3">DUF418 domain-containing protein</fullName>
    </submittedName>
</protein>
<accession>A0ABP4ZJ69</accession>
<dbReference type="Pfam" id="PF04235">
    <property type="entry name" value="DUF418"/>
    <property type="match status" value="1"/>
</dbReference>
<organism evidence="3 4">
    <name type="scientific">Myceligenerans crystallogenes</name>
    <dbReference type="NCBI Taxonomy" id="316335"/>
    <lineage>
        <taxon>Bacteria</taxon>
        <taxon>Bacillati</taxon>
        <taxon>Actinomycetota</taxon>
        <taxon>Actinomycetes</taxon>
        <taxon>Micrococcales</taxon>
        <taxon>Promicromonosporaceae</taxon>
        <taxon>Myceligenerans</taxon>
    </lineage>
</organism>
<feature type="transmembrane region" description="Helical" evidence="1">
    <location>
        <begin position="360"/>
        <end position="377"/>
    </location>
</feature>